<protein>
    <submittedName>
        <fullName evidence="1">Uncharacterized protein</fullName>
    </submittedName>
</protein>
<evidence type="ECO:0000313" key="1">
    <source>
        <dbReference type="EMBL" id="MPN63171.1"/>
    </source>
</evidence>
<name>A0A645JHS2_9ZZZZ</name>
<proteinExistence type="predicted"/>
<gene>
    <name evidence="1" type="ORF">SDC9_210926</name>
</gene>
<dbReference type="AlphaFoldDB" id="A0A645JHS2"/>
<dbReference type="EMBL" id="VSSQ01142192">
    <property type="protein sequence ID" value="MPN63171.1"/>
    <property type="molecule type" value="Genomic_DNA"/>
</dbReference>
<sequence length="83" mass="8853">MVAQKDLGEAHDHAFAIRDLVKALPAKVPAEDKEKAETGAKEITKLAADIDKSAAAKAQKATEANVKKMDEAIAKLKTDLKAK</sequence>
<comment type="caution">
    <text evidence="1">The sequence shown here is derived from an EMBL/GenBank/DDBJ whole genome shotgun (WGS) entry which is preliminary data.</text>
</comment>
<accession>A0A645JHS2</accession>
<organism evidence="1">
    <name type="scientific">bioreactor metagenome</name>
    <dbReference type="NCBI Taxonomy" id="1076179"/>
    <lineage>
        <taxon>unclassified sequences</taxon>
        <taxon>metagenomes</taxon>
        <taxon>ecological metagenomes</taxon>
    </lineage>
</organism>
<reference evidence="1" key="1">
    <citation type="submission" date="2019-08" db="EMBL/GenBank/DDBJ databases">
        <authorList>
            <person name="Kucharzyk K."/>
            <person name="Murdoch R.W."/>
            <person name="Higgins S."/>
            <person name="Loffler F."/>
        </authorList>
    </citation>
    <scope>NUCLEOTIDE SEQUENCE</scope>
</reference>